<dbReference type="GO" id="GO:0017000">
    <property type="term" value="P:antibiotic biosynthetic process"/>
    <property type="evidence" value="ECO:0007669"/>
    <property type="project" value="UniProtKB-ARBA"/>
</dbReference>
<dbReference type="PANTHER" id="PTHR43861:SF1">
    <property type="entry name" value="TRANS-ACONITATE 2-METHYLTRANSFERASE"/>
    <property type="match status" value="1"/>
</dbReference>
<organism evidence="4 5">
    <name type="scientific">Streptomyces regalis</name>
    <dbReference type="NCBI Taxonomy" id="68262"/>
    <lineage>
        <taxon>Bacteria</taxon>
        <taxon>Bacillati</taxon>
        <taxon>Actinomycetota</taxon>
        <taxon>Actinomycetes</taxon>
        <taxon>Kitasatosporales</taxon>
        <taxon>Streptomycetaceae</taxon>
        <taxon>Streptomyces</taxon>
    </lineage>
</organism>
<accession>A0A0X3V284</accession>
<dbReference type="AlphaFoldDB" id="A0A0X3V284"/>
<dbReference type="OrthoDB" id="22151at2"/>
<dbReference type="SUPFAM" id="SSF53335">
    <property type="entry name" value="S-adenosyl-L-methionine-dependent methyltransferases"/>
    <property type="match status" value="1"/>
</dbReference>
<evidence type="ECO:0000256" key="2">
    <source>
        <dbReference type="ARBA" id="ARBA00022679"/>
    </source>
</evidence>
<keyword evidence="5" id="KW-1185">Reference proteome</keyword>
<sequence>MTQHATEEDAWDAYGDGRQARLWDRDPSRFHWAQWTGHPDHGPQLELLPTGPGTSVLDLGCGKGRNLSHVAARGGRAVGVDLSGNQIKSARGLSGVRMELHQTDAATFLDTCSEEFDAIYSVFGAVWFTDPEVLLPKIRRRLKPGGVLVFSHRPPDGGEYGPVLHGEEAPAMRRCYPDAVWEGHLRVAGFVDVSSWIIAPPPGKEGMVQTVIVRGTRSTQPRK</sequence>
<dbReference type="PANTHER" id="PTHR43861">
    <property type="entry name" value="TRANS-ACONITATE 2-METHYLTRANSFERASE-RELATED"/>
    <property type="match status" value="1"/>
</dbReference>
<keyword evidence="2" id="KW-0808">Transferase</keyword>
<comment type="caution">
    <text evidence="4">The sequence shown here is derived from an EMBL/GenBank/DDBJ whole genome shotgun (WGS) entry which is preliminary data.</text>
</comment>
<evidence type="ECO:0000259" key="3">
    <source>
        <dbReference type="Pfam" id="PF13649"/>
    </source>
</evidence>
<reference evidence="5" key="1">
    <citation type="submission" date="2015-10" db="EMBL/GenBank/DDBJ databases">
        <authorList>
            <person name="Ju K.-S."/>
            <person name="Doroghazi J.R."/>
            <person name="Metcalf W.W."/>
        </authorList>
    </citation>
    <scope>NUCLEOTIDE SEQUENCE [LARGE SCALE GENOMIC DNA]</scope>
    <source>
        <strain evidence="5">NRRL 3151</strain>
    </source>
</reference>
<dbReference type="Gene3D" id="3.40.50.150">
    <property type="entry name" value="Vaccinia Virus protein VP39"/>
    <property type="match status" value="1"/>
</dbReference>
<dbReference type="RefSeq" id="WP_062703297.1">
    <property type="nucleotide sequence ID" value="NZ_LLZG01000115.1"/>
</dbReference>
<evidence type="ECO:0000313" key="5">
    <source>
        <dbReference type="Proteomes" id="UP000053923"/>
    </source>
</evidence>
<evidence type="ECO:0000256" key="1">
    <source>
        <dbReference type="ARBA" id="ARBA00022603"/>
    </source>
</evidence>
<dbReference type="InterPro" id="IPR041698">
    <property type="entry name" value="Methyltransf_25"/>
</dbReference>
<evidence type="ECO:0000313" key="4">
    <source>
        <dbReference type="EMBL" id="KUL38302.1"/>
    </source>
</evidence>
<dbReference type="CDD" id="cd02440">
    <property type="entry name" value="AdoMet_MTases"/>
    <property type="match status" value="1"/>
</dbReference>
<dbReference type="GO" id="GO:0032259">
    <property type="term" value="P:methylation"/>
    <property type="evidence" value="ECO:0007669"/>
    <property type="project" value="UniProtKB-KW"/>
</dbReference>
<dbReference type="EMBL" id="LLZG01000115">
    <property type="protein sequence ID" value="KUL38302.1"/>
    <property type="molecule type" value="Genomic_DNA"/>
</dbReference>
<keyword evidence="1" id="KW-0489">Methyltransferase</keyword>
<feature type="domain" description="Methyltransferase" evidence="3">
    <location>
        <begin position="56"/>
        <end position="146"/>
    </location>
</feature>
<proteinExistence type="predicted"/>
<gene>
    <name evidence="4" type="ORF">ADL12_17055</name>
</gene>
<dbReference type="Proteomes" id="UP000053923">
    <property type="component" value="Unassembled WGS sequence"/>
</dbReference>
<protein>
    <recommendedName>
        <fullName evidence="3">Methyltransferase domain-containing protein</fullName>
    </recommendedName>
</protein>
<dbReference type="GO" id="GO:0008168">
    <property type="term" value="F:methyltransferase activity"/>
    <property type="evidence" value="ECO:0007669"/>
    <property type="project" value="UniProtKB-KW"/>
</dbReference>
<dbReference type="Pfam" id="PF13649">
    <property type="entry name" value="Methyltransf_25"/>
    <property type="match status" value="1"/>
</dbReference>
<dbReference type="InterPro" id="IPR029063">
    <property type="entry name" value="SAM-dependent_MTases_sf"/>
</dbReference>
<name>A0A0X3V284_9ACTN</name>